<dbReference type="InterPro" id="IPR056833">
    <property type="entry name" value="ARM_TT21_N"/>
</dbReference>
<keyword evidence="10" id="KW-1185">Reference proteome</keyword>
<dbReference type="PROSITE" id="PS50005">
    <property type="entry name" value="TPR"/>
    <property type="match status" value="4"/>
</dbReference>
<dbReference type="Pfam" id="PF13176">
    <property type="entry name" value="TPR_7"/>
    <property type="match status" value="1"/>
</dbReference>
<evidence type="ECO:0000259" key="9">
    <source>
        <dbReference type="Pfam" id="PF25068"/>
    </source>
</evidence>
<dbReference type="InterPro" id="IPR056836">
    <property type="entry name" value="ARM_TT21_4th"/>
</dbReference>
<dbReference type="Pfam" id="PF25064">
    <property type="entry name" value="ARM_TT21_5th"/>
    <property type="match status" value="1"/>
</dbReference>
<dbReference type="OrthoDB" id="10259630at2759"/>
<dbReference type="GO" id="GO:0005929">
    <property type="term" value="C:cilium"/>
    <property type="evidence" value="ECO:0007669"/>
    <property type="project" value="GOC"/>
</dbReference>
<feature type="repeat" description="TPR" evidence="4">
    <location>
        <begin position="724"/>
        <end position="757"/>
    </location>
</feature>
<keyword evidence="2" id="KW-0677">Repeat</keyword>
<reference evidence="11" key="1">
    <citation type="submission" date="2025-08" db="UniProtKB">
        <authorList>
            <consortium name="RefSeq"/>
        </authorList>
    </citation>
    <scope>IDENTIFICATION</scope>
    <source>
        <tissue evidence="11">Gonad</tissue>
    </source>
</reference>
<dbReference type="InterPro" id="IPR056834">
    <property type="entry name" value="ARM_TT21_C"/>
</dbReference>
<evidence type="ECO:0000256" key="4">
    <source>
        <dbReference type="PROSITE-ProRule" id="PRU00339"/>
    </source>
</evidence>
<dbReference type="PANTHER" id="PTHR14699:SF0">
    <property type="entry name" value="TETRATRICOPEPTIDE REPEAT PROTEIN 21 HOMOLOG"/>
    <property type="match status" value="1"/>
</dbReference>
<evidence type="ECO:0000256" key="2">
    <source>
        <dbReference type="ARBA" id="ARBA00022737"/>
    </source>
</evidence>
<evidence type="ECO:0000313" key="10">
    <source>
        <dbReference type="Proteomes" id="UP000515135"/>
    </source>
</evidence>
<comment type="similarity">
    <text evidence="1">Belongs to the TTC21 family.</text>
</comment>
<evidence type="ECO:0000313" key="11">
    <source>
        <dbReference type="RefSeq" id="XP_019629948.1"/>
    </source>
</evidence>
<feature type="domain" description="Tetratricopeptide repeat protein 21A/21B fifth ARM repeats" evidence="8">
    <location>
        <begin position="955"/>
        <end position="1070"/>
    </location>
</feature>
<evidence type="ECO:0000259" key="6">
    <source>
        <dbReference type="Pfam" id="PF25062"/>
    </source>
</evidence>
<evidence type="ECO:0000256" key="3">
    <source>
        <dbReference type="ARBA" id="ARBA00022803"/>
    </source>
</evidence>
<name>A0A6P4Z074_BRABE</name>
<dbReference type="InterPro" id="IPR040364">
    <property type="entry name" value="TTC21A/TTC21B"/>
</dbReference>
<proteinExistence type="inferred from homology"/>
<dbReference type="Pfam" id="PF25062">
    <property type="entry name" value="ARM_TT21_N"/>
    <property type="match status" value="1"/>
</dbReference>
<evidence type="ECO:0000256" key="1">
    <source>
        <dbReference type="ARBA" id="ARBA00010935"/>
    </source>
</evidence>
<dbReference type="InterPro" id="IPR056835">
    <property type="entry name" value="ARM_TT21_5th"/>
</dbReference>
<dbReference type="Pfam" id="PF25058">
    <property type="entry name" value="ARM_TT21"/>
    <property type="match status" value="1"/>
</dbReference>
<dbReference type="FunFam" id="1.25.40.10:FF:000245">
    <property type="entry name" value="Tetratricopeptide repeat domain 21B"/>
    <property type="match status" value="1"/>
</dbReference>
<dbReference type="FunFam" id="1.25.40.10:FF:000197">
    <property type="entry name" value="Tetratricopeptide repeat domain 21B"/>
    <property type="match status" value="1"/>
</dbReference>
<dbReference type="InterPro" id="IPR011990">
    <property type="entry name" value="TPR-like_helical_dom_sf"/>
</dbReference>
<feature type="repeat" description="TPR" evidence="4">
    <location>
        <begin position="326"/>
        <end position="359"/>
    </location>
</feature>
<dbReference type="InterPro" id="IPR056832">
    <property type="entry name" value="ARM_TT21_2nd"/>
</dbReference>
<dbReference type="Pfam" id="PF25063">
    <property type="entry name" value="ARM_TT21_C"/>
    <property type="match status" value="1"/>
</dbReference>
<evidence type="ECO:0000259" key="8">
    <source>
        <dbReference type="Pfam" id="PF25064"/>
    </source>
</evidence>
<sequence>MADEDATTLATLNYYCRERLYRTMQKTAMEGLKKYGNDPVLIFFKAYGILLEDRLQEAMRELEAIKDKRDVNLCSTLALMYAHKKCKTVDREAVAELDAKLKDERKQAGEKALYFAGLFLWHTGRHDKAREYIDRMLKISNGAKDGLILRGWIDLTCGRDQYVKKAAKYFDEGMSSSQDAFALLGKAEYYGMRHNYSGALEIVNQAIVAFPNFLPALVEKMRLQLALQDWEQTIETAQRIQAKDSHCLEAHRMLVLHMLCREGSYSEASNKLGELIQYLDRFEPQNPYLYMDMSQAFCRLAGRNIQVLQQTFTMVDRALGMAQNSAEIATELGYEFLLQGKIREAVKCYRNAMKLDETSVAALTGIIKCQLLDGQLEDAEQQLEFLNEIQQSIGKSGELSYLSSVLARKRHQPPEKVLALLNESVEAHFSTLKGLPLGPEYFTRLNPDFLLEVINDFMLFAPTQPSSPGQPVGPVLKRCQGMLDPLTKAVPGLLEGLYLLSKCKFLSGEVDSAFNTLHHVLEQEPTYSDAHLLMAEIHLHQGNFKLSSQSLEMALSYNFEIRESPKYHLIKARASKKMGQHEEAVKTLQMAMNLPGLKRSGSASSKKSKAGKISTTDKVSVYLELAEAHRMLGQQHEAAKVMQDAINEFQGTPEEIRITIANADLSLNRGDIEMSLSMLRNITPEQPYYVQAKEKMADIYLNHRKDKRLFASCYRELHEKQPSSHTALLLGDAYMSIQEPEKAIEVYESALKRNPRDATLASKIGQALVKTHNYGKAINYYEAALKSGGQNFLRYDLAELLLRLRQYDKAEKVLRVALEKETASDLQALMDETRCQVLLSKVHHKAGKIEEALGALNKARDTQARVLKRVHVEQPDAVPAQKQLATSICSQMAQHAKEQRDYDKAIKFYKEALVYSDNDGKAMLELARLYLAQDDLDACQHQCAILLKTDKENDAATMMMADLMFRKNEYDQATFHYQQLLERSPEHYEALSRLIDLLRRAGRLDDVPKLLTQAENASSRAPMDPGFNYCKGLQEWYTGNPNNALKLFNIGRKDREWSQKAVVNMIEICLNPDNETIGGETFESVTDDNSSAESDQIAVKTAEKLIKELKADPNSYKQRILENYVLMATKSKSNVEKALSAFMEIVTVERDHVGALLGMATAYMILKQTPRARNQLKRIAKMNWTFEDAEDFEKSWLLLADVYIQSGKYDMASELLKKCLQHNKSCCKAYEYMGFIMEKEQAYRDAANNYELAWKYSNQSNPTIGYKLGFNYMKAKRYVDAVDICHKVLAVHPNYPKIRKDILEKARSMMRA</sequence>
<dbReference type="GO" id="GO:0061512">
    <property type="term" value="P:protein localization to cilium"/>
    <property type="evidence" value="ECO:0007669"/>
    <property type="project" value="TreeGrafter"/>
</dbReference>
<feature type="domain" description="Tetratricopeptide repeat protein 21A/21B N-terminal ARM repeat" evidence="6">
    <location>
        <begin position="13"/>
        <end position="234"/>
    </location>
</feature>
<dbReference type="KEGG" id="bbel:109474156"/>
<feature type="repeat" description="TPR" evidence="4">
    <location>
        <begin position="1193"/>
        <end position="1226"/>
    </location>
</feature>
<feature type="domain" description="Tetratricopeptide repeat protein 21A/21B second ARM" evidence="5">
    <location>
        <begin position="271"/>
        <end position="542"/>
    </location>
</feature>
<dbReference type="Gene3D" id="1.25.40.10">
    <property type="entry name" value="Tetratricopeptide repeat domain"/>
    <property type="match status" value="7"/>
</dbReference>
<dbReference type="GO" id="GO:0035721">
    <property type="term" value="P:intraciliary retrograde transport"/>
    <property type="evidence" value="ECO:0007669"/>
    <property type="project" value="TreeGrafter"/>
</dbReference>
<feature type="repeat" description="TPR" evidence="4">
    <location>
        <begin position="954"/>
        <end position="987"/>
    </location>
</feature>
<dbReference type="Pfam" id="PF25060">
    <property type="entry name" value="ARM_TT21_2nd"/>
    <property type="match status" value="1"/>
</dbReference>
<dbReference type="SUPFAM" id="SSF48452">
    <property type="entry name" value="TPR-like"/>
    <property type="match status" value="5"/>
</dbReference>
<gene>
    <name evidence="11" type="primary">LOC109474156</name>
</gene>
<dbReference type="SMART" id="SM00028">
    <property type="entry name" value="TPR"/>
    <property type="match status" value="16"/>
</dbReference>
<dbReference type="Pfam" id="PF25068">
    <property type="entry name" value="ARM_TT21_4th"/>
    <property type="match status" value="1"/>
</dbReference>
<dbReference type="GeneID" id="109474156"/>
<keyword evidence="3 4" id="KW-0802">TPR repeat</keyword>
<dbReference type="InterPro" id="IPR019734">
    <property type="entry name" value="TPR_rpt"/>
</dbReference>
<feature type="domain" description="Tetratricopeptide repeat protein 21A/21B fourth ARM" evidence="9">
    <location>
        <begin position="760"/>
        <end position="913"/>
    </location>
</feature>
<evidence type="ECO:0000259" key="7">
    <source>
        <dbReference type="Pfam" id="PF25063"/>
    </source>
</evidence>
<dbReference type="GO" id="GO:0030991">
    <property type="term" value="C:intraciliary transport particle A"/>
    <property type="evidence" value="ECO:0007669"/>
    <property type="project" value="TreeGrafter"/>
</dbReference>
<dbReference type="RefSeq" id="XP_019629948.1">
    <property type="nucleotide sequence ID" value="XM_019774389.1"/>
</dbReference>
<organism evidence="10 11">
    <name type="scientific">Branchiostoma belcheri</name>
    <name type="common">Amphioxus</name>
    <dbReference type="NCBI Taxonomy" id="7741"/>
    <lineage>
        <taxon>Eukaryota</taxon>
        <taxon>Metazoa</taxon>
        <taxon>Chordata</taxon>
        <taxon>Cephalochordata</taxon>
        <taxon>Leptocardii</taxon>
        <taxon>Amphioxiformes</taxon>
        <taxon>Branchiostomatidae</taxon>
        <taxon>Branchiostoma</taxon>
    </lineage>
</organism>
<protein>
    <submittedName>
        <fullName evidence="11">Tetratricopeptide repeat protein 21B-like</fullName>
    </submittedName>
</protein>
<feature type="domain" description="Tetratricopeptide repeat protein 21A/21B C-terminal ARM" evidence="7">
    <location>
        <begin position="1101"/>
        <end position="1307"/>
    </location>
</feature>
<accession>A0A6P4Z074</accession>
<dbReference type="PANTHER" id="PTHR14699">
    <property type="entry name" value="STI2 PROTEIN-RELATED"/>
    <property type="match status" value="1"/>
</dbReference>
<dbReference type="Proteomes" id="UP000515135">
    <property type="component" value="Unplaced"/>
</dbReference>
<evidence type="ECO:0000259" key="5">
    <source>
        <dbReference type="Pfam" id="PF25060"/>
    </source>
</evidence>
<dbReference type="FunFam" id="1.25.40.10:FF:000219">
    <property type="entry name" value="Tetratricopeptide repeat domain 21B"/>
    <property type="match status" value="1"/>
</dbReference>